<evidence type="ECO:0000313" key="5">
    <source>
        <dbReference type="Proteomes" id="UP000518266"/>
    </source>
</evidence>
<comment type="caution">
    <text evidence="4">The sequence shown here is derived from an EMBL/GenBank/DDBJ whole genome shotgun (WGS) entry which is preliminary data.</text>
</comment>
<evidence type="ECO:0000256" key="3">
    <source>
        <dbReference type="SAM" id="MobiDB-lite"/>
    </source>
</evidence>
<keyword evidence="2" id="KW-0418">Kinase</keyword>
<feature type="region of interest" description="Disordered" evidence="3">
    <location>
        <begin position="40"/>
        <end position="71"/>
    </location>
</feature>
<proteinExistence type="predicted"/>
<dbReference type="GO" id="GO:0035005">
    <property type="term" value="F:1-phosphatidylinositol-4-phosphate 3-kinase activity"/>
    <property type="evidence" value="ECO:0007669"/>
    <property type="project" value="TreeGrafter"/>
</dbReference>
<evidence type="ECO:0000256" key="2">
    <source>
        <dbReference type="ARBA" id="ARBA00022777"/>
    </source>
</evidence>
<evidence type="ECO:0000256" key="1">
    <source>
        <dbReference type="ARBA" id="ARBA00022679"/>
    </source>
</evidence>
<protein>
    <submittedName>
        <fullName evidence="4">Uncharacterized protein</fullName>
    </submittedName>
</protein>
<dbReference type="GO" id="GO:0016303">
    <property type="term" value="F:1-phosphatidylinositol-3-kinase activity"/>
    <property type="evidence" value="ECO:0007669"/>
    <property type="project" value="TreeGrafter"/>
</dbReference>
<evidence type="ECO:0000313" key="4">
    <source>
        <dbReference type="EMBL" id="KAF3855542.1"/>
    </source>
</evidence>
<dbReference type="Gene3D" id="1.10.1070.11">
    <property type="entry name" value="Phosphatidylinositol 3-/4-kinase, catalytic domain"/>
    <property type="match status" value="1"/>
</dbReference>
<dbReference type="OrthoDB" id="67688at2759"/>
<organism evidence="4 5">
    <name type="scientific">Dissostichus mawsoni</name>
    <name type="common">Antarctic cod</name>
    <dbReference type="NCBI Taxonomy" id="36200"/>
    <lineage>
        <taxon>Eukaryota</taxon>
        <taxon>Metazoa</taxon>
        <taxon>Chordata</taxon>
        <taxon>Craniata</taxon>
        <taxon>Vertebrata</taxon>
        <taxon>Euteleostomi</taxon>
        <taxon>Actinopterygii</taxon>
        <taxon>Neopterygii</taxon>
        <taxon>Teleostei</taxon>
        <taxon>Neoteleostei</taxon>
        <taxon>Acanthomorphata</taxon>
        <taxon>Eupercaria</taxon>
        <taxon>Perciformes</taxon>
        <taxon>Notothenioidei</taxon>
        <taxon>Nototheniidae</taxon>
        <taxon>Dissostichus</taxon>
    </lineage>
</organism>
<dbReference type="PANTHER" id="PTHR10048">
    <property type="entry name" value="PHOSPHATIDYLINOSITOL KINASE"/>
    <property type="match status" value="1"/>
</dbReference>
<dbReference type="GO" id="GO:0005886">
    <property type="term" value="C:plasma membrane"/>
    <property type="evidence" value="ECO:0007669"/>
    <property type="project" value="TreeGrafter"/>
</dbReference>
<dbReference type="GO" id="GO:0016477">
    <property type="term" value="P:cell migration"/>
    <property type="evidence" value="ECO:0007669"/>
    <property type="project" value="TreeGrafter"/>
</dbReference>
<dbReference type="GO" id="GO:0043491">
    <property type="term" value="P:phosphatidylinositol 3-kinase/protein kinase B signal transduction"/>
    <property type="evidence" value="ECO:0007669"/>
    <property type="project" value="TreeGrafter"/>
</dbReference>
<dbReference type="GO" id="GO:0005737">
    <property type="term" value="C:cytoplasm"/>
    <property type="evidence" value="ECO:0007669"/>
    <property type="project" value="TreeGrafter"/>
</dbReference>
<dbReference type="Gene3D" id="3.30.1010.10">
    <property type="entry name" value="Phosphatidylinositol 3-kinase Catalytic Subunit, Chain A, domain 4"/>
    <property type="match status" value="1"/>
</dbReference>
<dbReference type="InterPro" id="IPR011009">
    <property type="entry name" value="Kinase-like_dom_sf"/>
</dbReference>
<sequence>MNKIWIQEGLDMRMVIFKCFSTGRGRGMVEMIPQADTLRKSRWSTASPDPSKTDRWPTGCRNTTPLTSSTTSSGHMFHIDFGKFLGHAQMFGNIKRSDLHHLFTSRGLPCLSE</sequence>
<gene>
    <name evidence="4" type="ORF">F7725_016265</name>
</gene>
<dbReference type="InterPro" id="IPR036940">
    <property type="entry name" value="PI3/4_kinase_cat_sf"/>
</dbReference>
<dbReference type="Proteomes" id="UP000518266">
    <property type="component" value="Unassembled WGS sequence"/>
</dbReference>
<dbReference type="PANTHER" id="PTHR10048:SF30">
    <property type="entry name" value="PHOSPHATIDYLINOSITOL 4-PHOSPHATE 3-KINASE C2 DOMAIN-CONTAINING SUBUNIT BETA"/>
    <property type="match status" value="1"/>
</dbReference>
<dbReference type="EMBL" id="JAAKFY010000006">
    <property type="protein sequence ID" value="KAF3855542.1"/>
    <property type="molecule type" value="Genomic_DNA"/>
</dbReference>
<dbReference type="GO" id="GO:0048015">
    <property type="term" value="P:phosphatidylinositol-mediated signaling"/>
    <property type="evidence" value="ECO:0007669"/>
    <property type="project" value="TreeGrafter"/>
</dbReference>
<dbReference type="SUPFAM" id="SSF56112">
    <property type="entry name" value="Protein kinase-like (PK-like)"/>
    <property type="match status" value="1"/>
</dbReference>
<dbReference type="GO" id="GO:0005942">
    <property type="term" value="C:phosphatidylinositol 3-kinase complex"/>
    <property type="evidence" value="ECO:0007669"/>
    <property type="project" value="TreeGrafter"/>
</dbReference>
<dbReference type="InterPro" id="IPR015433">
    <property type="entry name" value="PI3/4_kinase"/>
</dbReference>
<keyword evidence="5" id="KW-1185">Reference proteome</keyword>
<reference evidence="4 5" key="1">
    <citation type="submission" date="2020-03" db="EMBL/GenBank/DDBJ databases">
        <title>Dissostichus mawsoni Genome sequencing and assembly.</title>
        <authorList>
            <person name="Park H."/>
        </authorList>
    </citation>
    <scope>NUCLEOTIDE SEQUENCE [LARGE SCALE GENOMIC DNA]</scope>
    <source>
        <strain evidence="4">DM0001</strain>
        <tissue evidence="4">Muscle</tissue>
    </source>
</reference>
<dbReference type="AlphaFoldDB" id="A0A7J5Z156"/>
<name>A0A7J5Z156_DISMA</name>
<keyword evidence="1" id="KW-0808">Transferase</keyword>
<accession>A0A7J5Z156</accession>